<dbReference type="GO" id="GO:0005634">
    <property type="term" value="C:nucleus"/>
    <property type="evidence" value="ECO:0007669"/>
    <property type="project" value="UniProtKB-SubCell"/>
</dbReference>
<dbReference type="Proteomes" id="UP000008912">
    <property type="component" value="Unassembled WGS sequence"/>
</dbReference>
<dbReference type="SMART" id="SM00414">
    <property type="entry name" value="H2A"/>
    <property type="match status" value="1"/>
</dbReference>
<dbReference type="GO" id="GO:0046982">
    <property type="term" value="F:protein heterodimerization activity"/>
    <property type="evidence" value="ECO:0007669"/>
    <property type="project" value="InterPro"/>
</dbReference>
<dbReference type="GeneTree" id="ENSGT00900000140979"/>
<comment type="similarity">
    <text evidence="1">Belongs to the histone H2A family.</text>
</comment>
<dbReference type="GO" id="GO:0030527">
    <property type="term" value="F:structural constituent of chromatin"/>
    <property type="evidence" value="ECO:0007669"/>
    <property type="project" value="InterPro"/>
</dbReference>
<reference evidence="2 3" key="1">
    <citation type="journal article" date="2010" name="Nature">
        <title>The sequence and de novo assembly of the giant panda genome.</title>
        <authorList>
            <person name="Li R."/>
            <person name="Fan W."/>
            <person name="Tian G."/>
            <person name="Zhu H."/>
            <person name="He L."/>
            <person name="Cai J."/>
            <person name="Huang Q."/>
            <person name="Cai Q."/>
            <person name="Li B."/>
            <person name="Bai Y."/>
            <person name="Zhang Z."/>
            <person name="Zhang Y."/>
            <person name="Wang W."/>
            <person name="Li J."/>
            <person name="Wei F."/>
            <person name="Li H."/>
            <person name="Jian M."/>
            <person name="Li J."/>
            <person name="Zhang Z."/>
            <person name="Nielsen R."/>
            <person name="Li D."/>
            <person name="Gu W."/>
            <person name="Yang Z."/>
            <person name="Xuan Z."/>
            <person name="Ryder O.A."/>
            <person name="Leung F.C."/>
            <person name="Zhou Y."/>
            <person name="Cao J."/>
            <person name="Sun X."/>
            <person name="Fu Y."/>
            <person name="Fang X."/>
            <person name="Guo X."/>
            <person name="Wang B."/>
            <person name="Hou R."/>
            <person name="Shen F."/>
            <person name="Mu B."/>
            <person name="Ni P."/>
            <person name="Lin R."/>
            <person name="Qian W."/>
            <person name="Wang G."/>
            <person name="Yu C."/>
            <person name="Nie W."/>
            <person name="Wang J."/>
            <person name="Wu Z."/>
            <person name="Liang H."/>
            <person name="Min J."/>
            <person name="Wu Q."/>
            <person name="Cheng S."/>
            <person name="Ruan J."/>
            <person name="Wang M."/>
            <person name="Shi Z."/>
            <person name="Wen M."/>
            <person name="Liu B."/>
            <person name="Ren X."/>
            <person name="Zheng H."/>
            <person name="Dong D."/>
            <person name="Cook K."/>
            <person name="Shan G."/>
            <person name="Zhang H."/>
            <person name="Kosiol C."/>
            <person name="Xie X."/>
            <person name="Lu Z."/>
            <person name="Zheng H."/>
            <person name="Li Y."/>
            <person name="Steiner C.C."/>
            <person name="Lam T.T."/>
            <person name="Lin S."/>
            <person name="Zhang Q."/>
            <person name="Li G."/>
            <person name="Tian J."/>
            <person name="Gong T."/>
            <person name="Liu H."/>
            <person name="Zhang D."/>
            <person name="Fang L."/>
            <person name="Ye C."/>
            <person name="Zhang J."/>
            <person name="Hu W."/>
            <person name="Xu A."/>
            <person name="Ren Y."/>
            <person name="Zhang G."/>
            <person name="Bruford M.W."/>
            <person name="Li Q."/>
            <person name="Ma L."/>
            <person name="Guo Y."/>
            <person name="An N."/>
            <person name="Hu Y."/>
            <person name="Zheng Y."/>
            <person name="Shi Y."/>
            <person name="Li Z."/>
            <person name="Liu Q."/>
            <person name="Chen Y."/>
            <person name="Zhao J."/>
            <person name="Qu N."/>
            <person name="Zhao S."/>
            <person name="Tian F."/>
            <person name="Wang X."/>
            <person name="Wang H."/>
            <person name="Xu L."/>
            <person name="Liu X."/>
            <person name="Vinar T."/>
            <person name="Wang Y."/>
            <person name="Lam T.W."/>
            <person name="Yiu S.M."/>
            <person name="Liu S."/>
            <person name="Zhang H."/>
            <person name="Li D."/>
            <person name="Huang Y."/>
            <person name="Wang X."/>
            <person name="Yang G."/>
            <person name="Jiang Z."/>
            <person name="Wang J."/>
            <person name="Qin N."/>
            <person name="Li L."/>
            <person name="Li J."/>
            <person name="Bolund L."/>
            <person name="Kristiansen K."/>
            <person name="Wong G.K."/>
            <person name="Olson M."/>
            <person name="Zhang X."/>
            <person name="Li S."/>
            <person name="Yang H."/>
            <person name="Wang J."/>
            <person name="Wang J."/>
        </authorList>
    </citation>
    <scope>NUCLEOTIDE SEQUENCE [LARGE SCALE GENOMIC DNA]</scope>
</reference>
<dbReference type="SUPFAM" id="SSF47113">
    <property type="entry name" value="Histone-fold"/>
    <property type="match status" value="1"/>
</dbReference>
<comment type="subcellular location">
    <subcellularLocation>
        <location evidence="1">Nucleus</location>
    </subcellularLocation>
</comment>
<evidence type="ECO:0000256" key="1">
    <source>
        <dbReference type="RuleBase" id="RU003767"/>
    </source>
</evidence>
<dbReference type="PRINTS" id="PR00620">
    <property type="entry name" value="HISTONEH2A"/>
</dbReference>
<dbReference type="Gene3D" id="1.10.20.10">
    <property type="entry name" value="Histone, subunit A"/>
    <property type="match status" value="1"/>
</dbReference>
<dbReference type="InterPro" id="IPR002119">
    <property type="entry name" value="Histone_H2A"/>
</dbReference>
<accession>A0A7N5JM77</accession>
<sequence>MPDDKPEKDPGRAKAKLSHREPACSSCLAILYSWHLKSRMTSHWHVGMTATVYSVAILEYLIMEILELAGNASKDLNVKSIIHNYLHLAICGEQELTLSSKL</sequence>
<keyword evidence="3" id="KW-1185">Reference proteome</keyword>
<dbReference type="InParanoid" id="A0A7N5JM77"/>
<keyword evidence="1" id="KW-0539">Nucleus</keyword>
<dbReference type="AlphaFoldDB" id="A0A7N5JM77"/>
<evidence type="ECO:0000313" key="2">
    <source>
        <dbReference type="Ensembl" id="ENSAMEP00000027535.1"/>
    </source>
</evidence>
<dbReference type="GO" id="GO:0000786">
    <property type="term" value="C:nucleosome"/>
    <property type="evidence" value="ECO:0007669"/>
    <property type="project" value="UniProtKB-KW"/>
</dbReference>
<dbReference type="GO" id="GO:0003677">
    <property type="term" value="F:DNA binding"/>
    <property type="evidence" value="ECO:0007669"/>
    <property type="project" value="UniProtKB-KW"/>
</dbReference>
<proteinExistence type="inferred from homology"/>
<comment type="subunit">
    <text evidence="1">The nucleosome is a histone octamer containing two molecules each of H2A, H2B, H3 and H4 assembled in one H3-H4 heterotetramer and two H2A-H2B heterodimers. The octamer wraps approximately 147 bp of DNA.</text>
</comment>
<dbReference type="Ensembl" id="ENSAMET00000026407.1">
    <property type="protein sequence ID" value="ENSAMEP00000027535.1"/>
    <property type="gene ID" value="ENSAMEG00000023465.1"/>
</dbReference>
<reference evidence="2" key="2">
    <citation type="submission" date="2025-08" db="UniProtKB">
        <authorList>
            <consortium name="Ensembl"/>
        </authorList>
    </citation>
    <scope>IDENTIFICATION</scope>
</reference>
<organism evidence="2 3">
    <name type="scientific">Ailuropoda melanoleuca</name>
    <name type="common">Giant panda</name>
    <dbReference type="NCBI Taxonomy" id="9646"/>
    <lineage>
        <taxon>Eukaryota</taxon>
        <taxon>Metazoa</taxon>
        <taxon>Chordata</taxon>
        <taxon>Craniata</taxon>
        <taxon>Vertebrata</taxon>
        <taxon>Euteleostomi</taxon>
        <taxon>Mammalia</taxon>
        <taxon>Eutheria</taxon>
        <taxon>Laurasiatheria</taxon>
        <taxon>Carnivora</taxon>
        <taxon>Caniformia</taxon>
        <taxon>Ursidae</taxon>
        <taxon>Ailuropoda</taxon>
    </lineage>
</organism>
<keyword evidence="1" id="KW-0158">Chromosome</keyword>
<evidence type="ECO:0000313" key="3">
    <source>
        <dbReference type="Proteomes" id="UP000008912"/>
    </source>
</evidence>
<protein>
    <recommendedName>
        <fullName evidence="1">Histone H2A</fullName>
    </recommendedName>
</protein>
<dbReference type="PANTHER" id="PTHR23430">
    <property type="entry name" value="HISTONE H2A"/>
    <property type="match status" value="1"/>
</dbReference>
<keyword evidence="1" id="KW-0544">Nucleosome core</keyword>
<reference evidence="2" key="3">
    <citation type="submission" date="2025-09" db="UniProtKB">
        <authorList>
            <consortium name="Ensembl"/>
        </authorList>
    </citation>
    <scope>IDENTIFICATION</scope>
</reference>
<dbReference type="InterPro" id="IPR009072">
    <property type="entry name" value="Histone-fold"/>
</dbReference>
<keyword evidence="1" id="KW-0238">DNA-binding</keyword>
<name>A0A7N5JM77_AILME</name>